<dbReference type="InterPro" id="IPR006015">
    <property type="entry name" value="Universal_stress_UspA"/>
</dbReference>
<feature type="domain" description="UspA" evidence="3">
    <location>
        <begin position="5"/>
        <end position="141"/>
    </location>
</feature>
<keyword evidence="5" id="KW-1185">Reference proteome</keyword>
<dbReference type="CDD" id="cd00293">
    <property type="entry name" value="USP-like"/>
    <property type="match status" value="1"/>
</dbReference>
<dbReference type="Proteomes" id="UP000774130">
    <property type="component" value="Unassembled WGS sequence"/>
</dbReference>
<keyword evidence="2" id="KW-0963">Cytoplasm</keyword>
<sequence>MIKQYKNILVPVDGSKESEDALEEGLRIAERNSAKLTVIYVRDVNQTIQNPYGADLVFEDLNEEEKLIKSNVEKVIKRYKESNFVSMTGYPKHTITKYAKDKNIDLIVIGATGKNSFERILVGSVTSYVLNHAHCNLLIVR</sequence>
<dbReference type="EMBL" id="JAHUZB010000003">
    <property type="protein sequence ID" value="MBV7391094.1"/>
    <property type="molecule type" value="Genomic_DNA"/>
</dbReference>
<dbReference type="PANTHER" id="PTHR46268">
    <property type="entry name" value="STRESS RESPONSE PROTEIN NHAX"/>
    <property type="match status" value="1"/>
</dbReference>
<dbReference type="PIRSF" id="PIRSF006276">
    <property type="entry name" value="UspA"/>
    <property type="match status" value="1"/>
</dbReference>
<dbReference type="InterPro" id="IPR006016">
    <property type="entry name" value="UspA"/>
</dbReference>
<name>A0ABS6TDX7_9ENTE</name>
<evidence type="ECO:0000259" key="3">
    <source>
        <dbReference type="Pfam" id="PF00582"/>
    </source>
</evidence>
<dbReference type="Pfam" id="PF00582">
    <property type="entry name" value="Usp"/>
    <property type="match status" value="1"/>
</dbReference>
<comment type="similarity">
    <text evidence="1 2">Belongs to the universal stress protein A family.</text>
</comment>
<gene>
    <name evidence="4" type="ORF">KUA55_10410</name>
</gene>
<proteinExistence type="inferred from homology"/>
<dbReference type="PANTHER" id="PTHR46268:SF6">
    <property type="entry name" value="UNIVERSAL STRESS PROTEIN UP12"/>
    <property type="match status" value="1"/>
</dbReference>
<evidence type="ECO:0000256" key="1">
    <source>
        <dbReference type="ARBA" id="ARBA00008791"/>
    </source>
</evidence>
<accession>A0ABS6TDX7</accession>
<protein>
    <recommendedName>
        <fullName evidence="2">Universal stress protein</fullName>
    </recommendedName>
</protein>
<reference evidence="4 5" key="1">
    <citation type="submission" date="2021-06" db="EMBL/GenBank/DDBJ databases">
        <title>Enterococcus alishanensis sp. nov., a novel lactic acid bacterium isolated from fresh coffee beans.</title>
        <authorList>
            <person name="Chen Y.-S."/>
        </authorList>
    </citation>
    <scope>NUCLEOTIDE SEQUENCE [LARGE SCALE GENOMIC DNA]</scope>
    <source>
        <strain evidence="4 5">ALS3</strain>
    </source>
</reference>
<dbReference type="RefSeq" id="WP_218326129.1">
    <property type="nucleotide sequence ID" value="NZ_JAHUZB010000003.1"/>
</dbReference>
<evidence type="ECO:0000313" key="4">
    <source>
        <dbReference type="EMBL" id="MBV7391094.1"/>
    </source>
</evidence>
<organism evidence="4 5">
    <name type="scientific">Enterococcus alishanensis</name>
    <dbReference type="NCBI Taxonomy" id="1303817"/>
    <lineage>
        <taxon>Bacteria</taxon>
        <taxon>Bacillati</taxon>
        <taxon>Bacillota</taxon>
        <taxon>Bacilli</taxon>
        <taxon>Lactobacillales</taxon>
        <taxon>Enterococcaceae</taxon>
        <taxon>Enterococcus</taxon>
    </lineage>
</organism>
<evidence type="ECO:0000313" key="5">
    <source>
        <dbReference type="Proteomes" id="UP000774130"/>
    </source>
</evidence>
<comment type="caution">
    <text evidence="4">The sequence shown here is derived from an EMBL/GenBank/DDBJ whole genome shotgun (WGS) entry which is preliminary data.</text>
</comment>
<evidence type="ECO:0000256" key="2">
    <source>
        <dbReference type="PIRNR" id="PIRNR006276"/>
    </source>
</evidence>
<comment type="subcellular location">
    <subcellularLocation>
        <location evidence="2">Cytoplasm</location>
    </subcellularLocation>
</comment>